<evidence type="ECO:0000313" key="2">
    <source>
        <dbReference type="Proteomes" id="UP000192266"/>
    </source>
</evidence>
<dbReference type="EMBL" id="FWWW01000052">
    <property type="protein sequence ID" value="SMB89527.1"/>
    <property type="molecule type" value="Genomic_DNA"/>
</dbReference>
<dbReference type="Proteomes" id="UP000192266">
    <property type="component" value="Unassembled WGS sequence"/>
</dbReference>
<keyword evidence="2" id="KW-1185">Reference proteome</keyword>
<accession>A0A1W1V7T2</accession>
<protein>
    <submittedName>
        <fullName evidence="1">Uncharacterized protein</fullName>
    </submittedName>
</protein>
<dbReference type="RefSeq" id="WP_143434801.1">
    <property type="nucleotide sequence ID" value="NZ_FWWW01000052.1"/>
</dbReference>
<dbReference type="AlphaFoldDB" id="A0A1W1V7T2"/>
<evidence type="ECO:0000313" key="1">
    <source>
        <dbReference type="EMBL" id="SMB89527.1"/>
    </source>
</evidence>
<proteinExistence type="predicted"/>
<reference evidence="1 2" key="1">
    <citation type="submission" date="2017-04" db="EMBL/GenBank/DDBJ databases">
        <authorList>
            <person name="Afonso C.L."/>
            <person name="Miller P.J."/>
            <person name="Scott M.A."/>
            <person name="Spackman E."/>
            <person name="Goraichik I."/>
            <person name="Dimitrov K.M."/>
            <person name="Suarez D.L."/>
            <person name="Swayne D.E."/>
        </authorList>
    </citation>
    <scope>NUCLEOTIDE SEQUENCE [LARGE SCALE GENOMIC DNA]</scope>
    <source>
        <strain evidence="1 2">DSM 11622</strain>
    </source>
</reference>
<gene>
    <name evidence="1" type="ORF">SAMN00120144_0942</name>
</gene>
<sequence length="205" mass="23873">MHLFEYNFEHDTSIKMPTYTKFLSLIKQGKFTTSKGLIKVTSKDESWNAGVMALPAYVVNLLPDVYALTEQFYPATLHKTCEQYAFSLVLKNASELHPCDSYVYHYWEHGQKITADSLFNKLFTSSFKQLSLVEKEAKVCVLAKQLPGLLEGHILLLRDRALQAFSHDQFSEGYRYAWKVLKKEPFNVQFVRDLLYHAKRHLKIR</sequence>
<organism evidence="1 2">
    <name type="scientific">Hymenobacter roseosalivarius DSM 11622</name>
    <dbReference type="NCBI Taxonomy" id="645990"/>
    <lineage>
        <taxon>Bacteria</taxon>
        <taxon>Pseudomonadati</taxon>
        <taxon>Bacteroidota</taxon>
        <taxon>Cytophagia</taxon>
        <taxon>Cytophagales</taxon>
        <taxon>Hymenobacteraceae</taxon>
        <taxon>Hymenobacter</taxon>
    </lineage>
</organism>
<name>A0A1W1V7T2_9BACT</name>
<dbReference type="STRING" id="645990.SAMN00120144_0942"/>
<dbReference type="OrthoDB" id="865313at2"/>